<evidence type="ECO:0000313" key="4">
    <source>
        <dbReference type="EMBL" id="VEI17022.1"/>
    </source>
</evidence>
<dbReference type="AlphaFoldDB" id="A0A448PMJ2"/>
<feature type="compositionally biased region" description="Low complexity" evidence="2">
    <location>
        <begin position="157"/>
        <end position="167"/>
    </location>
</feature>
<evidence type="ECO:0000259" key="3">
    <source>
        <dbReference type="PROSITE" id="PS50966"/>
    </source>
</evidence>
<proteinExistence type="predicted"/>
<dbReference type="Pfam" id="PF04434">
    <property type="entry name" value="SWIM"/>
    <property type="match status" value="1"/>
</dbReference>
<dbReference type="EMBL" id="LR134477">
    <property type="protein sequence ID" value="VEI17022.1"/>
    <property type="molecule type" value="Genomic_DNA"/>
</dbReference>
<protein>
    <recommendedName>
        <fullName evidence="3">SWIM-type domain-containing protein</fullName>
    </recommendedName>
</protein>
<sequence>MGIVDAAATQGALVSQPCPILGPMSTATITPWSAEQVTALAPDNQVATAGLKLASPTTWSDTGVHEALAWGSASGSGKRPYRVCVDLSGPAFKCSCPSRKFPCKHAIGLLHLWSRGEVSDGEPAAFAVEWMEGRTKRTQQKAARQQAANDPDDPDRAAAAARSAASRARTRERRITDGLADLDRWLTDQLREGLANGSAQRSKQLTAFASRMVDAQAPGVARRLNTVSRLSISSPDWPERLLDELGMLHLLIRAWNRREQLPEDLVATVRSHLGITVRTEDVLASPGVSDTWVVVAGRDSVEGKLTERRLWLYGTTTHRWGLLLFFSPVSSGLPTTLVPGTRLDAVAHVYPGRGQLRVVLSDKHPAQPVTGWEPETMGTVAAREIWRRAIAADPWVEAVPVLVSGRFQLLDGGSLAIGDSDGVLPIITPGDARWVLPLLTDGDEVTIAGELSTEGLWALSVLTAGEVRAL</sequence>
<keyword evidence="1" id="KW-0863">Zinc-finger</keyword>
<feature type="compositionally biased region" description="Low complexity" evidence="2">
    <location>
        <begin position="140"/>
        <end position="149"/>
    </location>
</feature>
<evidence type="ECO:0000256" key="2">
    <source>
        <dbReference type="SAM" id="MobiDB-lite"/>
    </source>
</evidence>
<dbReference type="GO" id="GO:0008270">
    <property type="term" value="F:zinc ion binding"/>
    <property type="evidence" value="ECO:0007669"/>
    <property type="project" value="UniProtKB-KW"/>
</dbReference>
<dbReference type="InterPro" id="IPR007527">
    <property type="entry name" value="Znf_SWIM"/>
</dbReference>
<dbReference type="KEGG" id="avc:NCTC10951_01978"/>
<keyword evidence="1" id="KW-0479">Metal-binding</keyword>
<gene>
    <name evidence="4" type="ORF">NCTC10951_01978</name>
</gene>
<dbReference type="Proteomes" id="UP000268658">
    <property type="component" value="Chromosome"/>
</dbReference>
<reference evidence="4 5" key="1">
    <citation type="submission" date="2018-12" db="EMBL/GenBank/DDBJ databases">
        <authorList>
            <consortium name="Pathogen Informatics"/>
        </authorList>
    </citation>
    <scope>NUCLEOTIDE SEQUENCE [LARGE SCALE GENOMIC DNA]</scope>
    <source>
        <strain evidence="4 5">NCTC10951</strain>
    </source>
</reference>
<name>A0A448PMJ2_ACTVI</name>
<keyword evidence="1" id="KW-0862">Zinc</keyword>
<feature type="domain" description="SWIM-type" evidence="3">
    <location>
        <begin position="81"/>
        <end position="114"/>
    </location>
</feature>
<feature type="region of interest" description="Disordered" evidence="2">
    <location>
        <begin position="136"/>
        <end position="170"/>
    </location>
</feature>
<dbReference type="PROSITE" id="PS50966">
    <property type="entry name" value="ZF_SWIM"/>
    <property type="match status" value="1"/>
</dbReference>
<evidence type="ECO:0000256" key="1">
    <source>
        <dbReference type="PROSITE-ProRule" id="PRU00325"/>
    </source>
</evidence>
<accession>A0A448PMJ2</accession>
<evidence type="ECO:0000313" key="5">
    <source>
        <dbReference type="Proteomes" id="UP000268658"/>
    </source>
</evidence>
<organism evidence="4 5">
    <name type="scientific">Actinomyces viscosus</name>
    <dbReference type="NCBI Taxonomy" id="1656"/>
    <lineage>
        <taxon>Bacteria</taxon>
        <taxon>Bacillati</taxon>
        <taxon>Actinomycetota</taxon>
        <taxon>Actinomycetes</taxon>
        <taxon>Actinomycetales</taxon>
        <taxon>Actinomycetaceae</taxon>
        <taxon>Actinomyces</taxon>
    </lineage>
</organism>